<proteinExistence type="predicted"/>
<feature type="compositionally biased region" description="Polar residues" evidence="1">
    <location>
        <begin position="8"/>
        <end position="28"/>
    </location>
</feature>
<evidence type="ECO:0000313" key="3">
    <source>
        <dbReference type="EMBL" id="PKY05760.1"/>
    </source>
</evidence>
<dbReference type="VEuPathDB" id="FungiDB:P168DRAFT_289195"/>
<dbReference type="PROSITE" id="PS50280">
    <property type="entry name" value="SET"/>
    <property type="match status" value="1"/>
</dbReference>
<evidence type="ECO:0000313" key="4">
    <source>
        <dbReference type="Proteomes" id="UP000234254"/>
    </source>
</evidence>
<protein>
    <submittedName>
        <fullName evidence="3">SET domain-containing protein</fullName>
    </submittedName>
</protein>
<organism evidence="3 4">
    <name type="scientific">Aspergillus campestris (strain IBT 28561)</name>
    <dbReference type="NCBI Taxonomy" id="1392248"/>
    <lineage>
        <taxon>Eukaryota</taxon>
        <taxon>Fungi</taxon>
        <taxon>Dikarya</taxon>
        <taxon>Ascomycota</taxon>
        <taxon>Pezizomycotina</taxon>
        <taxon>Eurotiomycetes</taxon>
        <taxon>Eurotiomycetidae</taxon>
        <taxon>Eurotiales</taxon>
        <taxon>Aspergillaceae</taxon>
        <taxon>Aspergillus</taxon>
        <taxon>Aspergillus subgen. Circumdati</taxon>
    </lineage>
</organism>
<gene>
    <name evidence="3" type="ORF">P168DRAFT_289195</name>
</gene>
<dbReference type="SMART" id="SM00317">
    <property type="entry name" value="SET"/>
    <property type="match status" value="1"/>
</dbReference>
<keyword evidence="4" id="KW-1185">Reference proteome</keyword>
<dbReference type="InterPro" id="IPR001214">
    <property type="entry name" value="SET_dom"/>
</dbReference>
<accession>A0A2I1D794</accession>
<feature type="compositionally biased region" description="Basic and acidic residues" evidence="1">
    <location>
        <begin position="78"/>
        <end position="91"/>
    </location>
</feature>
<feature type="domain" description="SET" evidence="2">
    <location>
        <begin position="391"/>
        <end position="497"/>
    </location>
</feature>
<dbReference type="AlphaFoldDB" id="A0A2I1D794"/>
<comment type="caution">
    <text evidence="3">The sequence shown here is derived from an EMBL/GenBank/DDBJ whole genome shotgun (WGS) entry which is preliminary data.</text>
</comment>
<dbReference type="RefSeq" id="XP_024694354.1">
    <property type="nucleotide sequence ID" value="XM_024836943.1"/>
</dbReference>
<dbReference type="Gene3D" id="2.170.270.10">
    <property type="entry name" value="SET domain"/>
    <property type="match status" value="1"/>
</dbReference>
<reference evidence="3" key="1">
    <citation type="submission" date="2016-12" db="EMBL/GenBank/DDBJ databases">
        <title>The genomes of Aspergillus section Nigri reveals drivers in fungal speciation.</title>
        <authorList>
            <consortium name="DOE Joint Genome Institute"/>
            <person name="Vesth T.C."/>
            <person name="Nybo J."/>
            <person name="Theobald S."/>
            <person name="Brandl J."/>
            <person name="Frisvad J.C."/>
            <person name="Nielsen K.F."/>
            <person name="Lyhne E.K."/>
            <person name="Kogle M.E."/>
            <person name="Kuo A."/>
            <person name="Riley R."/>
            <person name="Clum A."/>
            <person name="Nolan M."/>
            <person name="Lipzen A."/>
            <person name="Salamov A."/>
            <person name="Henrissat B."/>
            <person name="Wiebenga A."/>
            <person name="De vries R.P."/>
            <person name="Grigoriev I.V."/>
            <person name="Mortensen U.H."/>
            <person name="Andersen M.R."/>
            <person name="Baker S.E."/>
        </authorList>
    </citation>
    <scope>NUCLEOTIDE SEQUENCE</scope>
    <source>
        <strain evidence="3">IBT 28561</strain>
    </source>
</reference>
<dbReference type="OrthoDB" id="308383at2759"/>
<evidence type="ECO:0000259" key="2">
    <source>
        <dbReference type="PROSITE" id="PS50280"/>
    </source>
</evidence>
<dbReference type="InterPro" id="IPR046341">
    <property type="entry name" value="SET_dom_sf"/>
</dbReference>
<dbReference type="Pfam" id="PF00856">
    <property type="entry name" value="SET"/>
    <property type="match status" value="1"/>
</dbReference>
<sequence>MYYAWGDQDSTTQPCHNSSSKNTLNASGTGEADEESGKDNVQAKRRKVSIETEPDNCVSLTAGTDTNRDNEESTGPSEETRSMRQVHSDSRFPLRKPRQEPIVPVMTPTSTDKLLSGIWRQIHAEVKWGQPNLIVDPDAYIRGGMSKEAFRLVNTMCLTCHSQSQSSRALEIIVQAYWVDCYEARIVAFQLEQPLLSVTEARMMVLREACAVLRLTEKELRNRLGIWRGYKEIKEAGGWPSLVFAGSGVYRFCKYRIGFKEGLTTRLRHLRQSFEVAADTLHPQWRQLLGIVGQASPPRYTGHPHEWVIMDSHLAQPLKSTYRHLGMEELDYQFIDKSVINQDMFGGRDPRQMPQINPDICSTCAERQSDNITLNRCSCFPDLFGCVRLPSAVQLVGTQNGKNNGVVARRDFERGAAIGEFIGLITNGIEGQDVMIGGSESHRYQIYQGQMGNFTRFINHSCNPNSQFQRFYWRGSERIVVVSRGVLSGSEITVDYSDHYWSSLDKVCLCGELCCRFLGKRAGSFEG</sequence>
<dbReference type="GeneID" id="36544467"/>
<dbReference type="PANTHER" id="PTHR47250:SF3">
    <property type="entry name" value="HISTONE-LYSINE N-METHYLTRANSFERASE SET-6"/>
    <property type="match status" value="1"/>
</dbReference>
<feature type="region of interest" description="Disordered" evidence="1">
    <location>
        <begin position="1"/>
        <end position="91"/>
    </location>
</feature>
<name>A0A2I1D794_ASPC2</name>
<dbReference type="SUPFAM" id="SSF82199">
    <property type="entry name" value="SET domain"/>
    <property type="match status" value="1"/>
</dbReference>
<dbReference type="Proteomes" id="UP000234254">
    <property type="component" value="Unassembled WGS sequence"/>
</dbReference>
<dbReference type="EMBL" id="MSFM01000004">
    <property type="protein sequence ID" value="PKY05760.1"/>
    <property type="molecule type" value="Genomic_DNA"/>
</dbReference>
<evidence type="ECO:0000256" key="1">
    <source>
        <dbReference type="SAM" id="MobiDB-lite"/>
    </source>
</evidence>
<dbReference type="InterPro" id="IPR053105">
    <property type="entry name" value="Class_V-like_SAM-MTase"/>
</dbReference>
<dbReference type="PANTHER" id="PTHR47250">
    <property type="entry name" value="HISTONE-LYSINE N-METHYLTRANSFERASE SET-6"/>
    <property type="match status" value="1"/>
</dbReference>